<accession>A0ABY7G141</accession>
<feature type="compositionally biased region" description="Basic and acidic residues" evidence="2">
    <location>
        <begin position="1163"/>
        <end position="1176"/>
    </location>
</feature>
<feature type="repeat" description="TPR" evidence="1">
    <location>
        <begin position="119"/>
        <end position="152"/>
    </location>
</feature>
<feature type="region of interest" description="Disordered" evidence="2">
    <location>
        <begin position="1054"/>
        <end position="1195"/>
    </location>
</feature>
<feature type="compositionally biased region" description="Basic and acidic residues" evidence="2">
    <location>
        <begin position="1012"/>
        <end position="1025"/>
    </location>
</feature>
<proteinExistence type="predicted"/>
<evidence type="ECO:0000313" key="4">
    <source>
        <dbReference type="Proteomes" id="UP001164746"/>
    </source>
</evidence>
<dbReference type="EMBL" id="CP111026">
    <property type="protein sequence ID" value="WAR28180.1"/>
    <property type="molecule type" value="Genomic_DNA"/>
</dbReference>
<dbReference type="Gene3D" id="1.25.40.10">
    <property type="entry name" value="Tetratricopeptide repeat domain"/>
    <property type="match status" value="1"/>
</dbReference>
<feature type="compositionally biased region" description="Low complexity" evidence="2">
    <location>
        <begin position="1238"/>
        <end position="1248"/>
    </location>
</feature>
<feature type="compositionally biased region" description="Basic and acidic residues" evidence="2">
    <location>
        <begin position="1083"/>
        <end position="1092"/>
    </location>
</feature>
<feature type="compositionally biased region" description="Basic and acidic residues" evidence="2">
    <location>
        <begin position="1309"/>
        <end position="1339"/>
    </location>
</feature>
<feature type="compositionally biased region" description="Basic and acidic residues" evidence="2">
    <location>
        <begin position="452"/>
        <end position="506"/>
    </location>
</feature>
<evidence type="ECO:0000256" key="1">
    <source>
        <dbReference type="PROSITE-ProRule" id="PRU00339"/>
    </source>
</evidence>
<feature type="compositionally biased region" description="Basic and acidic residues" evidence="2">
    <location>
        <begin position="704"/>
        <end position="754"/>
    </location>
</feature>
<feature type="region of interest" description="Disordered" evidence="2">
    <location>
        <begin position="269"/>
        <end position="978"/>
    </location>
</feature>
<feature type="compositionally biased region" description="Basic residues" evidence="2">
    <location>
        <begin position="290"/>
        <end position="303"/>
    </location>
</feature>
<dbReference type="InterPro" id="IPR019734">
    <property type="entry name" value="TPR_rpt"/>
</dbReference>
<feature type="compositionally biased region" description="Basic and acidic residues" evidence="2">
    <location>
        <begin position="349"/>
        <end position="428"/>
    </location>
</feature>
<keyword evidence="1" id="KW-0802">TPR repeat</keyword>
<dbReference type="PANTHER" id="PTHR23184">
    <property type="entry name" value="TETRATRICOPEPTIDE REPEAT PROTEIN 14"/>
    <property type="match status" value="1"/>
</dbReference>
<feature type="compositionally biased region" description="Polar residues" evidence="2">
    <location>
        <begin position="1069"/>
        <end position="1080"/>
    </location>
</feature>
<dbReference type="InterPro" id="IPR011990">
    <property type="entry name" value="TPR-like_helical_dom_sf"/>
</dbReference>
<protein>
    <submittedName>
        <fullName evidence="3">TTC14-like protein</fullName>
    </submittedName>
</protein>
<dbReference type="Proteomes" id="UP001164746">
    <property type="component" value="Chromosome 15"/>
</dbReference>
<feature type="compositionally biased region" description="Low complexity" evidence="2">
    <location>
        <begin position="899"/>
        <end position="910"/>
    </location>
</feature>
<dbReference type="PROSITE" id="PS50005">
    <property type="entry name" value="TPR"/>
    <property type="match status" value="1"/>
</dbReference>
<dbReference type="Pfam" id="PF13414">
    <property type="entry name" value="TPR_11"/>
    <property type="match status" value="1"/>
</dbReference>
<feature type="compositionally biased region" description="Basic residues" evidence="2">
    <location>
        <begin position="871"/>
        <end position="896"/>
    </location>
</feature>
<dbReference type="PROSITE" id="PS50293">
    <property type="entry name" value="TPR_REGION"/>
    <property type="match status" value="1"/>
</dbReference>
<feature type="compositionally biased region" description="Basic and acidic residues" evidence="2">
    <location>
        <begin position="931"/>
        <end position="975"/>
    </location>
</feature>
<evidence type="ECO:0000256" key="2">
    <source>
        <dbReference type="SAM" id="MobiDB-lite"/>
    </source>
</evidence>
<feature type="non-terminal residue" evidence="3">
    <location>
        <position position="1339"/>
    </location>
</feature>
<feature type="compositionally biased region" description="Low complexity" evidence="2">
    <location>
        <begin position="279"/>
        <end position="289"/>
    </location>
</feature>
<dbReference type="SMART" id="SM00028">
    <property type="entry name" value="TPR"/>
    <property type="match status" value="3"/>
</dbReference>
<name>A0ABY7G141_MYAAR</name>
<keyword evidence="4" id="KW-1185">Reference proteome</keyword>
<feature type="compositionally biased region" description="Basic and acidic residues" evidence="2">
    <location>
        <begin position="1099"/>
        <end position="1119"/>
    </location>
</feature>
<sequence length="1339" mass="155501">ISGVVVNVNPENENILISLIDHGQTTGVKSSYTLGLIHEEDFPVQYRGLTFDELVNSILGFTNPGNVSYLLGVLRQKQEASLMRGLHRVAEGVAFFKEGRETEAMQKLNKALQIDKTNVEALVARGALYANTESYTRALEDFEEALTLNPKHPNAIKYMHETLLAKGKTHEDEHGYLAAEKCYMRAIEVMPDSQEAKESLRYVLYKQESESARGSKRGRSPPPTYTQEDMDHSLPFKETTDTLKKLIKDEQRSKKRHSYDNESLDENLAKSQMSHHRQSLSSSSSSSSRSRSRSKSNRRKTSRSRSPNRDNTSRGQRTRSETPKYDKRAEFDMKKGRMSGFERSPLRNKSPDIQKPRAFKKSSEKHEFDPKKGYDADRERYKYRGREEVEEEYKRVEERYRERKDLRDSRRESYDKYERKQGYRDSPEHGSGGHKIDRLQINQDRSVSVTPTKDEVSDRLGLEDISPEEHDSRYDDYHMRAYGGKKEDHRREYEKKDYDRNNDIGRHNGKRGRQWDIQERSAKSVRAYKRESYDRRKYGESFDESGHASESSRNDQDGPGNQERRIISVVKKKTEAADKLDNNKRKSGAYFDSDYNQEIRSIMVGKKKPDDRRESLSPRGSGEIDDRGDGKWKRTFSERQARSRSPRHSDKKHEEKGQAFERESERSYGRDRDSERSYGRDSSRDVKKIRSYSRSRSPSPRYGKRQEGDRREDSRKEEYQKKSNRADEYEICEKPGKDEKWGYNRSPEQGETRRVIAIKPKGKDSTQTTYKRYEDVGEDLGPKQDIFAPSGKKQEPTQSKFSTYVPRAVKLKHHPEKSQNPEKEPDIDKQDNRQRDSKDGRETQDSRQQEPDSEDIKNDPRFKYRPMTPEHKHKQTRRSSSRGRSFMKSKQGQRKSSRSDSSSSSCSRSSVKGRKRSHSRSRDRHQSSRSHSRDISRRKSDRSSYRHNEPVELPDIKSRWDSPTDDKKSRWEGPELKSNIGKVSKVDTVKEINNYIASHMISSSPPPHRRMKPEEKKALQEKWKELSPSPIVEDEDLTSSLKDLVAKRAAEVAAKLSGSRVEEKHTSPVLRSNQASSSGPGTKGEKNLEKLMKLKGFRSRWDDKGTPYDENKEKFESPSKMRMNKMKRERRYSGKRERSSSPSRSRSRSRRSQSGSRSRSRSRSWDGRSRSRERRSGRGSYRKYSYAYKDSGDRYKHEKGEKKVFWFHKHEMSKGNDPPAVGTFRGRGTFYGRGQFQGRGQFRGQNRFMRGRGGFSEGRGRGSNSIQKTGRGDWKGQGQMQPYNEAPPSKSRWSSDGESEGEAGKQSAKQKESLNELEEFYNKLKTDKKRLSTDGKEDN</sequence>
<dbReference type="SUPFAM" id="SSF48452">
    <property type="entry name" value="TPR-like"/>
    <property type="match status" value="1"/>
</dbReference>
<feature type="region of interest" description="Disordered" evidence="2">
    <location>
        <begin position="1212"/>
        <end position="1339"/>
    </location>
</feature>
<dbReference type="PANTHER" id="PTHR23184:SF9">
    <property type="entry name" value="TETRATRICOPEPTIDE REPEAT PROTEIN 14"/>
    <property type="match status" value="1"/>
</dbReference>
<gene>
    <name evidence="3" type="ORF">MAR_013884</name>
</gene>
<feature type="compositionally biased region" description="Basic residues" evidence="2">
    <location>
        <begin position="911"/>
        <end position="930"/>
    </location>
</feature>
<feature type="compositionally biased region" description="Basic and acidic residues" evidence="2">
    <location>
        <begin position="513"/>
        <end position="584"/>
    </location>
</feature>
<dbReference type="InterPro" id="IPR039190">
    <property type="entry name" value="TTC14"/>
</dbReference>
<feature type="compositionally biased region" description="Basic and acidic residues" evidence="2">
    <location>
        <begin position="816"/>
        <end position="862"/>
    </location>
</feature>
<feature type="region of interest" description="Disordered" evidence="2">
    <location>
        <begin position="208"/>
        <end position="241"/>
    </location>
</feature>
<feature type="region of interest" description="Disordered" evidence="2">
    <location>
        <begin position="998"/>
        <end position="1027"/>
    </location>
</feature>
<feature type="compositionally biased region" description="Basic and acidic residues" evidence="2">
    <location>
        <begin position="307"/>
        <end position="335"/>
    </location>
</feature>
<evidence type="ECO:0000313" key="3">
    <source>
        <dbReference type="EMBL" id="WAR28180.1"/>
    </source>
</evidence>
<feature type="compositionally biased region" description="Polar residues" evidence="2">
    <location>
        <begin position="440"/>
        <end position="451"/>
    </location>
</feature>
<feature type="compositionally biased region" description="Basic and acidic residues" evidence="2">
    <location>
        <begin position="229"/>
        <end position="241"/>
    </location>
</feature>
<reference evidence="3" key="1">
    <citation type="submission" date="2022-11" db="EMBL/GenBank/DDBJ databases">
        <title>Centuries of genome instability and evolution in soft-shell clam transmissible cancer (bioRxiv).</title>
        <authorList>
            <person name="Hart S.F.M."/>
            <person name="Yonemitsu M.A."/>
            <person name="Giersch R.M."/>
            <person name="Beal B.F."/>
            <person name="Arriagada G."/>
            <person name="Davis B.W."/>
            <person name="Ostrander E.A."/>
            <person name="Goff S.P."/>
            <person name="Metzger M.J."/>
        </authorList>
    </citation>
    <scope>NUCLEOTIDE SEQUENCE</scope>
    <source>
        <strain evidence="3">MELC-2E11</strain>
        <tissue evidence="3">Siphon/mantle</tissue>
    </source>
</reference>
<organism evidence="3 4">
    <name type="scientific">Mya arenaria</name>
    <name type="common">Soft-shell clam</name>
    <dbReference type="NCBI Taxonomy" id="6604"/>
    <lineage>
        <taxon>Eukaryota</taxon>
        <taxon>Metazoa</taxon>
        <taxon>Spiralia</taxon>
        <taxon>Lophotrochozoa</taxon>
        <taxon>Mollusca</taxon>
        <taxon>Bivalvia</taxon>
        <taxon>Autobranchia</taxon>
        <taxon>Heteroconchia</taxon>
        <taxon>Euheterodonta</taxon>
        <taxon>Imparidentia</taxon>
        <taxon>Neoheterodontei</taxon>
        <taxon>Myida</taxon>
        <taxon>Myoidea</taxon>
        <taxon>Myidae</taxon>
        <taxon>Mya</taxon>
    </lineage>
</organism>
<feature type="compositionally biased region" description="Basic and acidic residues" evidence="2">
    <location>
        <begin position="607"/>
        <end position="688"/>
    </location>
</feature>